<keyword evidence="1" id="KW-1133">Transmembrane helix</keyword>
<dbReference type="STRING" id="314230.DSM3645_07111"/>
<evidence type="ECO:0000256" key="1">
    <source>
        <dbReference type="SAM" id="Phobius"/>
    </source>
</evidence>
<dbReference type="RefSeq" id="WP_002655019.1">
    <property type="nucleotide sequence ID" value="NZ_CH672377.1"/>
</dbReference>
<organism evidence="2 3">
    <name type="scientific">Blastopirellula marina DSM 3645</name>
    <dbReference type="NCBI Taxonomy" id="314230"/>
    <lineage>
        <taxon>Bacteria</taxon>
        <taxon>Pseudomonadati</taxon>
        <taxon>Planctomycetota</taxon>
        <taxon>Planctomycetia</taxon>
        <taxon>Pirellulales</taxon>
        <taxon>Pirellulaceae</taxon>
        <taxon>Blastopirellula</taxon>
    </lineage>
</organism>
<comment type="caution">
    <text evidence="2">The sequence shown here is derived from an EMBL/GenBank/DDBJ whole genome shotgun (WGS) entry which is preliminary data.</text>
</comment>
<feature type="transmembrane region" description="Helical" evidence="1">
    <location>
        <begin position="110"/>
        <end position="133"/>
    </location>
</feature>
<dbReference type="Proteomes" id="UP000004358">
    <property type="component" value="Unassembled WGS sequence"/>
</dbReference>
<proteinExistence type="predicted"/>
<feature type="transmembrane region" description="Helical" evidence="1">
    <location>
        <begin position="70"/>
        <end position="90"/>
    </location>
</feature>
<dbReference type="eggNOG" id="ENOG5032RTJ">
    <property type="taxonomic scope" value="Bacteria"/>
</dbReference>
<keyword evidence="1" id="KW-0472">Membrane</keyword>
<sequence length="201" mass="21558">MKKETVERLLLVLSLISIGVALRWMLSSYPNVAPTAALAMFAGYKLSSVRWALMVPIWITTLSDVLIGGYAWPVMMTVYVALALPVFLGVAIRRFQPKTDTWLGKLTSGLLLGGASVCGSVLFFMISNFAVWASTAAGFGLPMYAASWSGLVECYAAALPFFRYTLTGDACFNVAIFGTYALGCLLVASPQKENAAVISAD</sequence>
<evidence type="ECO:0000313" key="2">
    <source>
        <dbReference type="EMBL" id="EAQ78441.1"/>
    </source>
</evidence>
<evidence type="ECO:0000313" key="3">
    <source>
        <dbReference type="Proteomes" id="UP000004358"/>
    </source>
</evidence>
<feature type="transmembrane region" description="Helical" evidence="1">
    <location>
        <begin position="170"/>
        <end position="188"/>
    </location>
</feature>
<dbReference type="HOGENOM" id="CLU_112910_0_0_0"/>
<dbReference type="Pfam" id="PF20221">
    <property type="entry name" value="DUF6580"/>
    <property type="match status" value="1"/>
</dbReference>
<gene>
    <name evidence="2" type="ORF">DSM3645_07111</name>
</gene>
<evidence type="ECO:0008006" key="4">
    <source>
        <dbReference type="Google" id="ProtNLM"/>
    </source>
</evidence>
<name>A3ZYC4_9BACT</name>
<dbReference type="InterPro" id="IPR046487">
    <property type="entry name" value="DUF6580"/>
</dbReference>
<dbReference type="AlphaFoldDB" id="A3ZYC4"/>
<keyword evidence="1" id="KW-0812">Transmembrane</keyword>
<reference evidence="2 3" key="1">
    <citation type="submission" date="2006-02" db="EMBL/GenBank/DDBJ databases">
        <authorList>
            <person name="Amann R."/>
            <person name="Ferriera S."/>
            <person name="Johnson J."/>
            <person name="Kravitz S."/>
            <person name="Halpern A."/>
            <person name="Remington K."/>
            <person name="Beeson K."/>
            <person name="Tran B."/>
            <person name="Rogers Y.-H."/>
            <person name="Friedman R."/>
            <person name="Venter J.C."/>
        </authorList>
    </citation>
    <scope>NUCLEOTIDE SEQUENCE [LARGE SCALE GENOMIC DNA]</scope>
    <source>
        <strain evidence="2 3">DSM 3645</strain>
    </source>
</reference>
<accession>A3ZYC4</accession>
<dbReference type="OrthoDB" id="9806699at2"/>
<feature type="transmembrane region" description="Helical" evidence="1">
    <location>
        <begin position="139"/>
        <end position="158"/>
    </location>
</feature>
<protein>
    <recommendedName>
        <fullName evidence="4">ECF transporter S component</fullName>
    </recommendedName>
</protein>
<dbReference type="EMBL" id="AANZ01000021">
    <property type="protein sequence ID" value="EAQ78441.1"/>
    <property type="molecule type" value="Genomic_DNA"/>
</dbReference>